<feature type="transmembrane region" description="Helical" evidence="4">
    <location>
        <begin position="137"/>
        <end position="166"/>
    </location>
</feature>
<accession>A0ABR2QLT2</accession>
<dbReference type="PANTHER" id="PTHR31234:SF42">
    <property type="entry name" value="LATE EMBRYOGENESIS ABUNDANT (LEA) HYDROXYPROLINE-RICH GLYCOPROTEIN FAMILY"/>
    <property type="match status" value="1"/>
</dbReference>
<proteinExistence type="predicted"/>
<feature type="compositionally biased region" description="Basic and acidic residues" evidence="3">
    <location>
        <begin position="109"/>
        <end position="129"/>
    </location>
</feature>
<dbReference type="InterPro" id="IPR044839">
    <property type="entry name" value="NDR1-like"/>
</dbReference>
<keyword evidence="4" id="KW-1133">Transmembrane helix</keyword>
<comment type="caution">
    <text evidence="5">The sequence shown here is derived from an EMBL/GenBank/DDBJ whole genome shotgun (WGS) entry which is preliminary data.</text>
</comment>
<dbReference type="EMBL" id="JBBPBN010000036">
    <property type="protein sequence ID" value="KAK9001630.1"/>
    <property type="molecule type" value="Genomic_DNA"/>
</dbReference>
<evidence type="ECO:0000256" key="4">
    <source>
        <dbReference type="SAM" id="Phobius"/>
    </source>
</evidence>
<evidence type="ECO:0000313" key="5">
    <source>
        <dbReference type="EMBL" id="KAK9001630.1"/>
    </source>
</evidence>
<protein>
    <recommendedName>
        <fullName evidence="7">Late embryogenesis abundant protein LEA-2 subgroup domain-containing protein</fullName>
    </recommendedName>
</protein>
<comment type="subcellular location">
    <subcellularLocation>
        <location evidence="1">Membrane</location>
    </subcellularLocation>
</comment>
<reference evidence="5 6" key="1">
    <citation type="journal article" date="2024" name="G3 (Bethesda)">
        <title>Genome assembly of Hibiscus sabdariffa L. provides insights into metabolisms of medicinal natural products.</title>
        <authorList>
            <person name="Kim T."/>
        </authorList>
    </citation>
    <scope>NUCLEOTIDE SEQUENCE [LARGE SCALE GENOMIC DNA]</scope>
    <source>
        <strain evidence="5">TK-2024</strain>
        <tissue evidence="5">Old leaves</tissue>
    </source>
</reference>
<gene>
    <name evidence="5" type="ORF">V6N11_083410</name>
</gene>
<dbReference type="PANTHER" id="PTHR31234">
    <property type="entry name" value="LATE EMBRYOGENESIS ABUNDANT (LEA) HYDROXYPROLINE-RICH GLYCOPROTEIN FAMILY"/>
    <property type="match status" value="1"/>
</dbReference>
<feature type="compositionally biased region" description="Basic and acidic residues" evidence="3">
    <location>
        <begin position="1"/>
        <end position="14"/>
    </location>
</feature>
<feature type="transmembrane region" description="Helical" evidence="4">
    <location>
        <begin position="354"/>
        <end position="383"/>
    </location>
</feature>
<keyword evidence="2 4" id="KW-0472">Membrane</keyword>
<keyword evidence="4" id="KW-0812">Transmembrane</keyword>
<dbReference type="Proteomes" id="UP001396334">
    <property type="component" value="Unassembled WGS sequence"/>
</dbReference>
<feature type="region of interest" description="Disordered" evidence="3">
    <location>
        <begin position="1"/>
        <end position="23"/>
    </location>
</feature>
<sequence length="543" mass="61900">MAHPHVEINPHFIEDPDGTTSKQRSYLPAAWMPQHGRNRRVSLRGTEDQDQLPQPAPLHVWVPPPVQNEDQRPQFRPRPSSTQVPAPKEAMQQHPSSSLIRPLGEFTEGEQHHSRHPQEHRRQSSHFLPRDRQTNPLAWSTATICVIVLVMMIVGGLMVLIVYLVYRPRSPLFDLNGVTLNAAALDMGYLLNADVSLLANFTNPNKKVSIDFSRMYLSLYFENSLIATQYIEPFSAAKGETMFANIHMITTQVRLSMEETVLFRNQIENNQVLLMVKGVFQAQSKLEADPLLANHLAPSLCFHLVSILIEDPDRNNALLPRSYAITSVEVNNATSIPKSMPRRYHNPAFQTHPLIWLAATLFQILMLIIVVVCVVLVVVYFAFRPRSPVFDLSSVTLNAASVDADYQLDANFTVVANFTNPNRKASFDFSLTHLDLYFEKTLIATQNIEPFSAVKGQSMFPVLHMIASQVRLSLNRTLVFRNQIKNNRIMFTIKGVFRARSNLGTLMRYEYWLHGYCGIVVSSPPTWVLREKHCMTHRRRIFL</sequence>
<evidence type="ECO:0000256" key="2">
    <source>
        <dbReference type="ARBA" id="ARBA00023136"/>
    </source>
</evidence>
<name>A0ABR2QLT2_9ROSI</name>
<keyword evidence="6" id="KW-1185">Reference proteome</keyword>
<evidence type="ECO:0000313" key="6">
    <source>
        <dbReference type="Proteomes" id="UP001396334"/>
    </source>
</evidence>
<evidence type="ECO:0008006" key="7">
    <source>
        <dbReference type="Google" id="ProtNLM"/>
    </source>
</evidence>
<evidence type="ECO:0000256" key="3">
    <source>
        <dbReference type="SAM" id="MobiDB-lite"/>
    </source>
</evidence>
<evidence type="ECO:0000256" key="1">
    <source>
        <dbReference type="ARBA" id="ARBA00004370"/>
    </source>
</evidence>
<organism evidence="5 6">
    <name type="scientific">Hibiscus sabdariffa</name>
    <name type="common">roselle</name>
    <dbReference type="NCBI Taxonomy" id="183260"/>
    <lineage>
        <taxon>Eukaryota</taxon>
        <taxon>Viridiplantae</taxon>
        <taxon>Streptophyta</taxon>
        <taxon>Embryophyta</taxon>
        <taxon>Tracheophyta</taxon>
        <taxon>Spermatophyta</taxon>
        <taxon>Magnoliopsida</taxon>
        <taxon>eudicotyledons</taxon>
        <taxon>Gunneridae</taxon>
        <taxon>Pentapetalae</taxon>
        <taxon>rosids</taxon>
        <taxon>malvids</taxon>
        <taxon>Malvales</taxon>
        <taxon>Malvaceae</taxon>
        <taxon>Malvoideae</taxon>
        <taxon>Hibiscus</taxon>
    </lineage>
</organism>
<feature type="region of interest" description="Disordered" evidence="3">
    <location>
        <begin position="45"/>
        <end position="129"/>
    </location>
</feature>